<dbReference type="Pfam" id="PF00293">
    <property type="entry name" value="NUDIX"/>
    <property type="match status" value="1"/>
</dbReference>
<accession>A0AAN9AJ91</accession>
<dbReference type="GO" id="GO:0051287">
    <property type="term" value="F:NAD binding"/>
    <property type="evidence" value="ECO:0007669"/>
    <property type="project" value="TreeGrafter"/>
</dbReference>
<dbReference type="PROSITE" id="PS51462">
    <property type="entry name" value="NUDIX"/>
    <property type="match status" value="1"/>
</dbReference>
<dbReference type="InterPro" id="IPR015797">
    <property type="entry name" value="NUDIX_hydrolase-like_dom_sf"/>
</dbReference>
<dbReference type="InterPro" id="IPR040618">
    <property type="entry name" value="Pre-Nudix"/>
</dbReference>
<feature type="domain" description="Nudix hydrolase" evidence="4">
    <location>
        <begin position="98"/>
        <end position="230"/>
    </location>
</feature>
<dbReference type="EMBL" id="JBAMIC010004070">
    <property type="protein sequence ID" value="KAK7087953.1"/>
    <property type="molecule type" value="Genomic_DNA"/>
</dbReference>
<evidence type="ECO:0000259" key="4">
    <source>
        <dbReference type="PROSITE" id="PS51462"/>
    </source>
</evidence>
<dbReference type="CDD" id="cd04670">
    <property type="entry name" value="NUDIX_ASFGF2_Nudt6"/>
    <property type="match status" value="1"/>
</dbReference>
<comment type="caution">
    <text evidence="5">The sequence shown here is derived from an EMBL/GenBank/DDBJ whole genome shotgun (WGS) entry which is preliminary data.</text>
</comment>
<sequence>MASKFTVQTDRFLGVTIDCGKQTFRSNEEFISSIKDGIVQWKVAGKRGLWVKVDKSNATLVPLLTQLGLDFHHAQPGYVMMTLWMCDDLPSHLPEYANLYIGVAGFVVNAERQLLVIREKYLASNYISSWKLPGGHADKGEDLADTARREVREETGIDSEFVSLLAFRHLHKYRFGCSDMYFICVMKPLTTQIKPCPVEIADCRWMDLDDYISSADVSDTNRHFAQCYRDGLVHRDFDIVPAQVLSYDNKTLHNVYSIQHGSESTPV</sequence>
<dbReference type="GO" id="GO:0047631">
    <property type="term" value="F:ADP-ribose diphosphatase activity"/>
    <property type="evidence" value="ECO:0007669"/>
    <property type="project" value="TreeGrafter"/>
</dbReference>
<dbReference type="Gene3D" id="3.90.79.10">
    <property type="entry name" value="Nucleoside Triphosphate Pyrophosphohydrolase"/>
    <property type="match status" value="1"/>
</dbReference>
<dbReference type="GO" id="GO:0035529">
    <property type="term" value="F:NADH pyrophosphatase activity"/>
    <property type="evidence" value="ECO:0007669"/>
    <property type="project" value="TreeGrafter"/>
</dbReference>
<dbReference type="FunFam" id="3.90.79.10:FF:000015">
    <property type="entry name" value="Nudix hydrolase 8"/>
    <property type="match status" value="1"/>
</dbReference>
<dbReference type="Pfam" id="PF18290">
    <property type="entry name" value="Nudix_hydro"/>
    <property type="match status" value="1"/>
</dbReference>
<proteinExistence type="inferred from homology"/>
<evidence type="ECO:0000313" key="6">
    <source>
        <dbReference type="Proteomes" id="UP001374579"/>
    </source>
</evidence>
<dbReference type="SUPFAM" id="SSF55811">
    <property type="entry name" value="Nudix"/>
    <property type="match status" value="1"/>
</dbReference>
<dbReference type="Proteomes" id="UP001374579">
    <property type="component" value="Unassembled WGS sequence"/>
</dbReference>
<comment type="similarity">
    <text evidence="1 3">Belongs to the Nudix hydrolase family.</text>
</comment>
<evidence type="ECO:0000256" key="1">
    <source>
        <dbReference type="ARBA" id="ARBA00005582"/>
    </source>
</evidence>
<evidence type="ECO:0000313" key="5">
    <source>
        <dbReference type="EMBL" id="KAK7087953.1"/>
    </source>
</evidence>
<dbReference type="PROSITE" id="PS00893">
    <property type="entry name" value="NUDIX_BOX"/>
    <property type="match status" value="1"/>
</dbReference>
<protein>
    <recommendedName>
        <fullName evidence="4">Nudix hydrolase domain-containing protein</fullName>
    </recommendedName>
</protein>
<dbReference type="PRINTS" id="PR01356">
    <property type="entry name" value="GFGPROTEIN"/>
</dbReference>
<dbReference type="PRINTS" id="PR00502">
    <property type="entry name" value="NUDIXFAMILY"/>
</dbReference>
<organism evidence="5 6">
    <name type="scientific">Littorina saxatilis</name>
    <dbReference type="NCBI Taxonomy" id="31220"/>
    <lineage>
        <taxon>Eukaryota</taxon>
        <taxon>Metazoa</taxon>
        <taxon>Spiralia</taxon>
        <taxon>Lophotrochozoa</taxon>
        <taxon>Mollusca</taxon>
        <taxon>Gastropoda</taxon>
        <taxon>Caenogastropoda</taxon>
        <taxon>Littorinimorpha</taxon>
        <taxon>Littorinoidea</taxon>
        <taxon>Littorinidae</taxon>
        <taxon>Littorina</taxon>
    </lineage>
</organism>
<dbReference type="Gene3D" id="3.40.630.30">
    <property type="match status" value="1"/>
</dbReference>
<dbReference type="AlphaFoldDB" id="A0AAN9AJ91"/>
<name>A0AAN9AJ91_9CAEN</name>
<evidence type="ECO:0000256" key="3">
    <source>
        <dbReference type="RuleBase" id="RU003476"/>
    </source>
</evidence>
<dbReference type="InterPro" id="IPR020084">
    <property type="entry name" value="NUDIX_hydrolase_CS"/>
</dbReference>
<dbReference type="PANTHER" id="PTHR13994:SF13">
    <property type="entry name" value="FI03680P"/>
    <property type="match status" value="1"/>
</dbReference>
<reference evidence="5 6" key="1">
    <citation type="submission" date="2024-02" db="EMBL/GenBank/DDBJ databases">
        <title>Chromosome-scale genome assembly of the rough periwinkle Littorina saxatilis.</title>
        <authorList>
            <person name="De Jode A."/>
            <person name="Faria R."/>
            <person name="Formenti G."/>
            <person name="Sims Y."/>
            <person name="Smith T.P."/>
            <person name="Tracey A."/>
            <person name="Wood J.M.D."/>
            <person name="Zagrodzka Z.B."/>
            <person name="Johannesson K."/>
            <person name="Butlin R.K."/>
            <person name="Leder E.H."/>
        </authorList>
    </citation>
    <scope>NUCLEOTIDE SEQUENCE [LARGE SCALE GENOMIC DNA]</scope>
    <source>
        <strain evidence="5">Snail1</strain>
        <tissue evidence="5">Muscle</tissue>
    </source>
</reference>
<dbReference type="InterPro" id="IPR020476">
    <property type="entry name" value="Nudix_hydrolase"/>
</dbReference>
<keyword evidence="6" id="KW-1185">Reference proteome</keyword>
<dbReference type="PANTHER" id="PTHR13994">
    <property type="entry name" value="NUDIX HYDROLASE RELATED"/>
    <property type="match status" value="1"/>
</dbReference>
<dbReference type="InterPro" id="IPR000086">
    <property type="entry name" value="NUDIX_hydrolase_dom"/>
</dbReference>
<dbReference type="InterPro" id="IPR003293">
    <property type="entry name" value="Nudix_hydrolase6-like"/>
</dbReference>
<gene>
    <name evidence="5" type="ORF">V1264_021939</name>
</gene>
<keyword evidence="2 3" id="KW-0378">Hydrolase</keyword>
<evidence type="ECO:0000256" key="2">
    <source>
        <dbReference type="ARBA" id="ARBA00022801"/>
    </source>
</evidence>